<keyword evidence="3" id="KW-1185">Reference proteome</keyword>
<dbReference type="AlphaFoldDB" id="A0AAV5WI02"/>
<accession>A0AAV5WI02</accession>
<feature type="region of interest" description="Disordered" evidence="1">
    <location>
        <begin position="1"/>
        <end position="264"/>
    </location>
</feature>
<evidence type="ECO:0000313" key="3">
    <source>
        <dbReference type="Proteomes" id="UP001432322"/>
    </source>
</evidence>
<feature type="compositionally biased region" description="Low complexity" evidence="1">
    <location>
        <begin position="396"/>
        <end position="420"/>
    </location>
</feature>
<proteinExistence type="predicted"/>
<feature type="compositionally biased region" description="Low complexity" evidence="1">
    <location>
        <begin position="321"/>
        <end position="336"/>
    </location>
</feature>
<feature type="compositionally biased region" description="Low complexity" evidence="1">
    <location>
        <begin position="140"/>
        <end position="187"/>
    </location>
</feature>
<name>A0AAV5WI02_9BILA</name>
<feature type="compositionally biased region" description="Gly residues" evidence="1">
    <location>
        <begin position="584"/>
        <end position="600"/>
    </location>
</feature>
<feature type="region of interest" description="Disordered" evidence="1">
    <location>
        <begin position="391"/>
        <end position="485"/>
    </location>
</feature>
<feature type="compositionally biased region" description="Polar residues" evidence="1">
    <location>
        <begin position="440"/>
        <end position="454"/>
    </location>
</feature>
<evidence type="ECO:0000313" key="2">
    <source>
        <dbReference type="EMBL" id="GMT31906.1"/>
    </source>
</evidence>
<gene>
    <name evidence="2" type="ORF">PFISCL1PPCAC_23203</name>
</gene>
<sequence>MAATQPVMNEDDLASLPEDLRNFNVPGVPTWSTFDESDEERERRATAFFASINDREAVQRDAAAETEGDENATPAGPRFKVPDVPPSRSRRSRIEEPQQPQSASGPTSSTTTAVATDDDANLGALAAFNGPRPPMRRSRLLSSSSSQVGALPSLSTPSASQQVQPLQQQQQPIRQMTAGAASAAAAAQRRRSRSISGQSSANEPVRSRQGSVPARSALPAVPRVARTGSLTRPATAPGGTPGVQTRAMAAAAAAGGGETAAAAAPTDEAVAALTDGVAGLAVGGGAAAAAAGGLTQQSQLQRRASAAAASSQRQSRDTTRRPIAVGPAAGGRAAPATSAIHPTRGMSLSAIARRAIPAAASSRAAPVRVGAPLRAADGALAALPRTQSAFNAPLQRSATSRSTPTAAAGEGAAASPARAAPTPPRRAPAPGGSAARVQRPLSTTRRVPTPQSIDRLSAPRANRGGAATPQRPFVSHLRNYPRDTRPPPDFVLATIPNTPHFRVDQRALEPRNSGGPAAGTASPARPLAPRPRPPTADAINRLSAPRLGAVPVGRTHGLPVVGRQATSSFARPTRSGSVPRVAAGSGGVVGAARGLRGGRTGRSEGPAQQ</sequence>
<comment type="caution">
    <text evidence="2">The sequence shown here is derived from an EMBL/GenBank/DDBJ whole genome shotgun (WGS) entry which is preliminary data.</text>
</comment>
<feature type="compositionally biased region" description="Basic and acidic residues" evidence="1">
    <location>
        <begin position="53"/>
        <end position="63"/>
    </location>
</feature>
<feature type="region of interest" description="Disordered" evidence="1">
    <location>
        <begin position="291"/>
        <end position="342"/>
    </location>
</feature>
<protein>
    <submittedName>
        <fullName evidence="2">Uncharacterized protein</fullName>
    </submittedName>
</protein>
<reference evidence="2" key="1">
    <citation type="submission" date="2023-10" db="EMBL/GenBank/DDBJ databases">
        <title>Genome assembly of Pristionchus species.</title>
        <authorList>
            <person name="Yoshida K."/>
            <person name="Sommer R.J."/>
        </authorList>
    </citation>
    <scope>NUCLEOTIDE SEQUENCE</scope>
    <source>
        <strain evidence="2">RS5133</strain>
    </source>
</reference>
<feature type="compositionally biased region" description="Low complexity" evidence="1">
    <location>
        <begin position="97"/>
        <end position="115"/>
    </location>
</feature>
<organism evidence="2 3">
    <name type="scientific">Pristionchus fissidentatus</name>
    <dbReference type="NCBI Taxonomy" id="1538716"/>
    <lineage>
        <taxon>Eukaryota</taxon>
        <taxon>Metazoa</taxon>
        <taxon>Ecdysozoa</taxon>
        <taxon>Nematoda</taxon>
        <taxon>Chromadorea</taxon>
        <taxon>Rhabditida</taxon>
        <taxon>Rhabditina</taxon>
        <taxon>Diplogasteromorpha</taxon>
        <taxon>Diplogasteroidea</taxon>
        <taxon>Neodiplogasteridae</taxon>
        <taxon>Pristionchus</taxon>
    </lineage>
</organism>
<feature type="compositionally biased region" description="Low complexity" evidence="1">
    <location>
        <begin position="513"/>
        <end position="525"/>
    </location>
</feature>
<feature type="region of interest" description="Disordered" evidence="1">
    <location>
        <begin position="507"/>
        <end position="609"/>
    </location>
</feature>
<dbReference type="Proteomes" id="UP001432322">
    <property type="component" value="Unassembled WGS sequence"/>
</dbReference>
<dbReference type="EMBL" id="BTSY01000006">
    <property type="protein sequence ID" value="GMT31906.1"/>
    <property type="molecule type" value="Genomic_DNA"/>
</dbReference>
<feature type="compositionally biased region" description="Low complexity" evidence="1">
    <location>
        <begin position="291"/>
        <end position="313"/>
    </location>
</feature>
<evidence type="ECO:0000256" key="1">
    <source>
        <dbReference type="SAM" id="MobiDB-lite"/>
    </source>
</evidence>
<feature type="compositionally biased region" description="Low complexity" evidence="1">
    <location>
        <begin position="247"/>
        <end position="264"/>
    </location>
</feature>